<keyword evidence="6" id="KW-1185">Reference proteome</keyword>
<dbReference type="PANTHER" id="PTHR12599">
    <property type="entry name" value="PTERIN-4-ALPHA-CARBINOLAMINE DEHYDRATASE"/>
    <property type="match status" value="1"/>
</dbReference>
<dbReference type="GO" id="GO:0008124">
    <property type="term" value="F:4-alpha-hydroxytetrahydrobiopterin dehydratase activity"/>
    <property type="evidence" value="ECO:0007669"/>
    <property type="project" value="UniProtKB-UniRule"/>
</dbReference>
<evidence type="ECO:0000256" key="3">
    <source>
        <dbReference type="ARBA" id="ARBA00023239"/>
    </source>
</evidence>
<dbReference type="NCBIfam" id="NF002017">
    <property type="entry name" value="PRK00823.1-2"/>
    <property type="match status" value="1"/>
</dbReference>
<dbReference type="GO" id="GO:0006729">
    <property type="term" value="P:tetrahydrobiopterin biosynthetic process"/>
    <property type="evidence" value="ECO:0007669"/>
    <property type="project" value="InterPro"/>
</dbReference>
<proteinExistence type="inferred from homology"/>
<dbReference type="OrthoDB" id="10495at2157"/>
<dbReference type="eggNOG" id="arCOG02939">
    <property type="taxonomic scope" value="Archaea"/>
</dbReference>
<dbReference type="Gene3D" id="3.30.1360.20">
    <property type="entry name" value="Transcriptional coactivator/pterin dehydratase"/>
    <property type="match status" value="1"/>
</dbReference>
<dbReference type="PANTHER" id="PTHR12599:SF0">
    <property type="entry name" value="PTERIN-4-ALPHA-CARBINOLAMINE DEHYDRATASE"/>
    <property type="match status" value="1"/>
</dbReference>
<reference evidence="5 6" key="1">
    <citation type="submission" date="2013-09" db="EMBL/GenBank/DDBJ databases">
        <title>Whole genome sequencing of Halarchaeum acidiphilum strain MH1-52-1.</title>
        <authorList>
            <person name="Shimane Y."/>
            <person name="Minegishi H."/>
            <person name="Nishi S."/>
            <person name="Echigo A."/>
            <person name="Shuto A."/>
            <person name="Konishi M."/>
            <person name="Ito T."/>
            <person name="Ohkuma M."/>
            <person name="Ohta Y."/>
            <person name="Nagano Y."/>
            <person name="Tsubouchi T."/>
            <person name="Mori K."/>
            <person name="Usui K."/>
            <person name="Kamekura M."/>
            <person name="Usami R."/>
            <person name="Takaki Y."/>
            <person name="Hatada Y."/>
        </authorList>
    </citation>
    <scope>NUCLEOTIDE SEQUENCE [LARGE SCALE GENOMIC DNA]</scope>
    <source>
        <strain evidence="5 6">JCM 16109</strain>
    </source>
</reference>
<dbReference type="CDD" id="cd00488">
    <property type="entry name" value="PCD_DCoH"/>
    <property type="match status" value="1"/>
</dbReference>
<dbReference type="Pfam" id="PF01329">
    <property type="entry name" value="Pterin_4a"/>
    <property type="match status" value="1"/>
</dbReference>
<evidence type="ECO:0000256" key="1">
    <source>
        <dbReference type="ARBA" id="ARBA00001554"/>
    </source>
</evidence>
<evidence type="ECO:0000256" key="4">
    <source>
        <dbReference type="HAMAP-Rule" id="MF_00434"/>
    </source>
</evidence>
<comment type="catalytic activity">
    <reaction evidence="1 4">
        <text>(4aS,6R)-4a-hydroxy-L-erythro-5,6,7,8-tetrahydrobiopterin = (6R)-L-erythro-6,7-dihydrobiopterin + H2O</text>
        <dbReference type="Rhea" id="RHEA:11920"/>
        <dbReference type="ChEBI" id="CHEBI:15377"/>
        <dbReference type="ChEBI" id="CHEBI:15642"/>
        <dbReference type="ChEBI" id="CHEBI:43120"/>
        <dbReference type="EC" id="4.2.1.96"/>
    </reaction>
</comment>
<dbReference type="RefSeq" id="WP_021780662.1">
    <property type="nucleotide sequence ID" value="NZ_BATA01000077.1"/>
</dbReference>
<dbReference type="EC" id="4.2.1.96" evidence="4"/>
<protein>
    <recommendedName>
        <fullName evidence="4">Putative pterin-4-alpha-carbinolamine dehydratase</fullName>
        <shortName evidence="4">PHS</shortName>
        <ecNumber evidence="4">4.2.1.96</ecNumber>
    </recommendedName>
    <alternativeName>
        <fullName evidence="4">4-alpha-hydroxy-tetrahydropterin dehydratase</fullName>
    </alternativeName>
    <alternativeName>
        <fullName evidence="4">Pterin carbinolamine dehydratase</fullName>
        <shortName evidence="4">PCD</shortName>
    </alternativeName>
</protein>
<dbReference type="AlphaFoldDB" id="U3AFL1"/>
<organism evidence="5 6">
    <name type="scientific">Halarchaeum acidiphilum MH1-52-1</name>
    <dbReference type="NCBI Taxonomy" id="1261545"/>
    <lineage>
        <taxon>Archaea</taxon>
        <taxon>Methanobacteriati</taxon>
        <taxon>Methanobacteriota</taxon>
        <taxon>Stenosarchaea group</taxon>
        <taxon>Halobacteria</taxon>
        <taxon>Halobacteriales</taxon>
        <taxon>Halobacteriaceae</taxon>
    </lineage>
</organism>
<dbReference type="InterPro" id="IPR036428">
    <property type="entry name" value="PCD_sf"/>
</dbReference>
<evidence type="ECO:0000313" key="6">
    <source>
        <dbReference type="Proteomes" id="UP000016986"/>
    </source>
</evidence>
<evidence type="ECO:0000256" key="2">
    <source>
        <dbReference type="ARBA" id="ARBA00006472"/>
    </source>
</evidence>
<comment type="caution">
    <text evidence="5">The sequence shown here is derived from an EMBL/GenBank/DDBJ whole genome shotgun (WGS) entry which is preliminary data.</text>
</comment>
<evidence type="ECO:0000313" key="5">
    <source>
        <dbReference type="EMBL" id="GAD53573.1"/>
    </source>
</evidence>
<dbReference type="HAMAP" id="MF_00434">
    <property type="entry name" value="Pterin_4_alpha"/>
    <property type="match status" value="1"/>
</dbReference>
<keyword evidence="3 4" id="KW-0456">Lyase</keyword>
<dbReference type="SUPFAM" id="SSF55248">
    <property type="entry name" value="PCD-like"/>
    <property type="match status" value="1"/>
</dbReference>
<gene>
    <name evidence="5" type="ORF">MBEHAL_2333</name>
</gene>
<dbReference type="EMBL" id="BATA01000077">
    <property type="protein sequence ID" value="GAD53573.1"/>
    <property type="molecule type" value="Genomic_DNA"/>
</dbReference>
<dbReference type="Proteomes" id="UP000016986">
    <property type="component" value="Unassembled WGS sequence"/>
</dbReference>
<accession>U3AFL1</accession>
<name>U3AFL1_9EURY</name>
<dbReference type="InterPro" id="IPR001533">
    <property type="entry name" value="Pterin_deHydtase"/>
</dbReference>
<comment type="similarity">
    <text evidence="2 4">Belongs to the pterin-4-alpha-carbinolamine dehydratase family.</text>
</comment>
<sequence length="91" mass="10256">MAETLTDDEIEERLPPEWAHEGDEIVRTYEFDDYLEGVAFASEIGELADEAFHHPTIVIEYDAVDVRFTSHEAGGVTEQDLELAAECDALR</sequence>